<evidence type="ECO:0000259" key="3">
    <source>
        <dbReference type="Pfam" id="PF13305"/>
    </source>
</evidence>
<sequence>MANRPGLDTDTVLRAAIDIANNGGIEQVSLAALAAKLNVKTPSLYNHINGLPALRKQLSLLGMIRIREQMVDAVLGKSGSGALLAAGLAYVQFARDNPGLYDAFSSTQDFTDPELQEASSQTVGLILRILEEFAYAEEEALHIVRGFRSLVHGFASIELKNGFQIGLNRDTSLHMLLTTYLRGLEAERKVRREEQ</sequence>
<gene>
    <name evidence="4" type="ORF">L0M14_28995</name>
</gene>
<evidence type="ECO:0000256" key="1">
    <source>
        <dbReference type="ARBA" id="ARBA00023015"/>
    </source>
</evidence>
<dbReference type="InterPro" id="IPR036271">
    <property type="entry name" value="Tet_transcr_reg_TetR-rel_C_sf"/>
</dbReference>
<dbReference type="RefSeq" id="WP_235119860.1">
    <property type="nucleotide sequence ID" value="NZ_CP090978.1"/>
</dbReference>
<evidence type="ECO:0000313" key="4">
    <source>
        <dbReference type="EMBL" id="UJF33491.1"/>
    </source>
</evidence>
<organism evidence="4 5">
    <name type="scientific">Paenibacillus hexagrammi</name>
    <dbReference type="NCBI Taxonomy" id="2908839"/>
    <lineage>
        <taxon>Bacteria</taxon>
        <taxon>Bacillati</taxon>
        <taxon>Bacillota</taxon>
        <taxon>Bacilli</taxon>
        <taxon>Bacillales</taxon>
        <taxon>Paenibacillaceae</taxon>
        <taxon>Paenibacillus</taxon>
    </lineage>
</organism>
<dbReference type="Pfam" id="PF13305">
    <property type="entry name" value="TetR_C_33"/>
    <property type="match status" value="1"/>
</dbReference>
<keyword evidence="5" id="KW-1185">Reference proteome</keyword>
<protein>
    <submittedName>
        <fullName evidence="4">WHG domain-containing protein</fullName>
    </submittedName>
</protein>
<reference evidence="4 5" key="1">
    <citation type="journal article" date="2024" name="Int. J. Syst. Evol. Microbiol.">
        <title>Paenibacillus hexagrammi sp. nov., a novel bacterium isolated from the gut content of Hexagrammos agrammus.</title>
        <authorList>
            <person name="Jung H.K."/>
            <person name="Kim D.G."/>
            <person name="Zin H."/>
            <person name="Park J."/>
            <person name="Jung H."/>
            <person name="Kim Y.O."/>
            <person name="Kong H.J."/>
            <person name="Kim J.W."/>
            <person name="Kim Y.S."/>
        </authorList>
    </citation>
    <scope>NUCLEOTIDE SEQUENCE [LARGE SCALE GENOMIC DNA]</scope>
    <source>
        <strain evidence="4 5">YPD9-1</strain>
    </source>
</reference>
<keyword evidence="1" id="KW-0805">Transcription regulation</keyword>
<dbReference type="InterPro" id="IPR009057">
    <property type="entry name" value="Homeodomain-like_sf"/>
</dbReference>
<dbReference type="SUPFAM" id="SSF46689">
    <property type="entry name" value="Homeodomain-like"/>
    <property type="match status" value="1"/>
</dbReference>
<dbReference type="Gene3D" id="1.10.10.60">
    <property type="entry name" value="Homeodomain-like"/>
    <property type="match status" value="1"/>
</dbReference>
<dbReference type="SUPFAM" id="SSF48498">
    <property type="entry name" value="Tetracyclin repressor-like, C-terminal domain"/>
    <property type="match status" value="1"/>
</dbReference>
<evidence type="ECO:0000313" key="5">
    <source>
        <dbReference type="Proteomes" id="UP001649230"/>
    </source>
</evidence>
<evidence type="ECO:0000256" key="2">
    <source>
        <dbReference type="ARBA" id="ARBA00023163"/>
    </source>
</evidence>
<proteinExistence type="predicted"/>
<dbReference type="Proteomes" id="UP001649230">
    <property type="component" value="Chromosome"/>
</dbReference>
<dbReference type="Gene3D" id="1.10.357.10">
    <property type="entry name" value="Tetracycline Repressor, domain 2"/>
    <property type="match status" value="1"/>
</dbReference>
<dbReference type="EMBL" id="CP090978">
    <property type="protein sequence ID" value="UJF33491.1"/>
    <property type="molecule type" value="Genomic_DNA"/>
</dbReference>
<accession>A0ABY3SHR2</accession>
<feature type="domain" description="HTH-type transcriptional regulator MT1864/Rv1816-like C-terminal" evidence="3">
    <location>
        <begin position="83"/>
        <end position="179"/>
    </location>
</feature>
<dbReference type="InterPro" id="IPR025996">
    <property type="entry name" value="MT1864/Rv1816-like_C"/>
</dbReference>
<keyword evidence="2" id="KW-0804">Transcription</keyword>
<name>A0ABY3SHR2_9BACL</name>